<dbReference type="PANTHER" id="PTHR38598:SF1">
    <property type="entry name" value="INNER MEMBRANE PROTEIN YJCH"/>
    <property type="match status" value="1"/>
</dbReference>
<protein>
    <submittedName>
        <fullName evidence="2">DUF485 domain-containing protein</fullName>
    </submittedName>
</protein>
<gene>
    <name evidence="2" type="ORF">ACFOW7_17710</name>
</gene>
<keyword evidence="1" id="KW-0472">Membrane</keyword>
<keyword evidence="3" id="KW-1185">Reference proteome</keyword>
<evidence type="ECO:0000256" key="1">
    <source>
        <dbReference type="SAM" id="Phobius"/>
    </source>
</evidence>
<dbReference type="PANTHER" id="PTHR38598">
    <property type="entry name" value="INNER MEMBRANE PROTEIN YJCH"/>
    <property type="match status" value="1"/>
</dbReference>
<dbReference type="Proteomes" id="UP001595791">
    <property type="component" value="Unassembled WGS sequence"/>
</dbReference>
<dbReference type="EMBL" id="JBHSBU010000001">
    <property type="protein sequence ID" value="MFC4161178.1"/>
    <property type="molecule type" value="Genomic_DNA"/>
</dbReference>
<name>A0ABV8MSF3_9NEIS</name>
<dbReference type="InterPro" id="IPR052959">
    <property type="entry name" value="Inner_membrane_assoc"/>
</dbReference>
<dbReference type="RefSeq" id="WP_378166830.1">
    <property type="nucleotide sequence ID" value="NZ_JBHSBU010000001.1"/>
</dbReference>
<organism evidence="2 3">
    <name type="scientific">Chitinimonas lacunae</name>
    <dbReference type="NCBI Taxonomy" id="1963018"/>
    <lineage>
        <taxon>Bacteria</taxon>
        <taxon>Pseudomonadati</taxon>
        <taxon>Pseudomonadota</taxon>
        <taxon>Betaproteobacteria</taxon>
        <taxon>Neisseriales</taxon>
        <taxon>Chitinibacteraceae</taxon>
        <taxon>Chitinimonas</taxon>
    </lineage>
</organism>
<feature type="transmembrane region" description="Helical" evidence="1">
    <location>
        <begin position="24"/>
        <end position="47"/>
    </location>
</feature>
<evidence type="ECO:0000313" key="2">
    <source>
        <dbReference type="EMBL" id="MFC4161178.1"/>
    </source>
</evidence>
<accession>A0ABV8MSF3</accession>
<dbReference type="InterPro" id="IPR007436">
    <property type="entry name" value="DUF485"/>
</dbReference>
<proteinExistence type="predicted"/>
<keyword evidence="1" id="KW-1133">Transmembrane helix</keyword>
<keyword evidence="1" id="KW-0812">Transmembrane</keyword>
<sequence length="101" mass="11084">MNDTTIARIEANPKFAELVRKKTSLGWTLSLVMLVIYYGFILVVAFSPATLGQTIAGTVTLGIPLGVGIILSAFVLTGIYVRRANREFDQLNREIVQEIGQ</sequence>
<feature type="transmembrane region" description="Helical" evidence="1">
    <location>
        <begin position="59"/>
        <end position="81"/>
    </location>
</feature>
<dbReference type="Pfam" id="PF04341">
    <property type="entry name" value="DUF485"/>
    <property type="match status" value="1"/>
</dbReference>
<comment type="caution">
    <text evidence="2">The sequence shown here is derived from an EMBL/GenBank/DDBJ whole genome shotgun (WGS) entry which is preliminary data.</text>
</comment>
<reference evidence="3" key="1">
    <citation type="journal article" date="2019" name="Int. J. Syst. Evol. Microbiol.">
        <title>The Global Catalogue of Microorganisms (GCM) 10K type strain sequencing project: providing services to taxonomists for standard genome sequencing and annotation.</title>
        <authorList>
            <consortium name="The Broad Institute Genomics Platform"/>
            <consortium name="The Broad Institute Genome Sequencing Center for Infectious Disease"/>
            <person name="Wu L."/>
            <person name="Ma J."/>
        </authorList>
    </citation>
    <scope>NUCLEOTIDE SEQUENCE [LARGE SCALE GENOMIC DNA]</scope>
    <source>
        <strain evidence="3">LMG 29894</strain>
    </source>
</reference>
<evidence type="ECO:0000313" key="3">
    <source>
        <dbReference type="Proteomes" id="UP001595791"/>
    </source>
</evidence>